<accession>A0A9K3I6F9</accession>
<protein>
    <submittedName>
        <fullName evidence="1">Uncharacterized protein</fullName>
    </submittedName>
</protein>
<dbReference type="EMBL" id="MNCJ02000324">
    <property type="protein sequence ID" value="KAF5791012.1"/>
    <property type="molecule type" value="Genomic_DNA"/>
</dbReference>
<organism evidence="1 2">
    <name type="scientific">Helianthus annuus</name>
    <name type="common">Common sunflower</name>
    <dbReference type="NCBI Taxonomy" id="4232"/>
    <lineage>
        <taxon>Eukaryota</taxon>
        <taxon>Viridiplantae</taxon>
        <taxon>Streptophyta</taxon>
        <taxon>Embryophyta</taxon>
        <taxon>Tracheophyta</taxon>
        <taxon>Spermatophyta</taxon>
        <taxon>Magnoliopsida</taxon>
        <taxon>eudicotyledons</taxon>
        <taxon>Gunneridae</taxon>
        <taxon>Pentapetalae</taxon>
        <taxon>asterids</taxon>
        <taxon>campanulids</taxon>
        <taxon>Asterales</taxon>
        <taxon>Asteraceae</taxon>
        <taxon>Asteroideae</taxon>
        <taxon>Heliantheae alliance</taxon>
        <taxon>Heliantheae</taxon>
        <taxon>Helianthus</taxon>
    </lineage>
</organism>
<reference evidence="1" key="2">
    <citation type="submission" date="2020-06" db="EMBL/GenBank/DDBJ databases">
        <title>Helianthus annuus Genome sequencing and assembly Release 2.</title>
        <authorList>
            <person name="Gouzy J."/>
            <person name="Langlade N."/>
            <person name="Munos S."/>
        </authorList>
    </citation>
    <scope>NUCLEOTIDE SEQUENCE</scope>
    <source>
        <tissue evidence="1">Leaves</tissue>
    </source>
</reference>
<evidence type="ECO:0000313" key="1">
    <source>
        <dbReference type="EMBL" id="KAF5791012.1"/>
    </source>
</evidence>
<reference evidence="1" key="1">
    <citation type="journal article" date="2017" name="Nature">
        <title>The sunflower genome provides insights into oil metabolism, flowering and Asterid evolution.</title>
        <authorList>
            <person name="Badouin H."/>
            <person name="Gouzy J."/>
            <person name="Grassa C.J."/>
            <person name="Murat F."/>
            <person name="Staton S.E."/>
            <person name="Cottret L."/>
            <person name="Lelandais-Briere C."/>
            <person name="Owens G.L."/>
            <person name="Carrere S."/>
            <person name="Mayjonade B."/>
            <person name="Legrand L."/>
            <person name="Gill N."/>
            <person name="Kane N.C."/>
            <person name="Bowers J.E."/>
            <person name="Hubner S."/>
            <person name="Bellec A."/>
            <person name="Berard A."/>
            <person name="Berges H."/>
            <person name="Blanchet N."/>
            <person name="Boniface M.C."/>
            <person name="Brunel D."/>
            <person name="Catrice O."/>
            <person name="Chaidir N."/>
            <person name="Claudel C."/>
            <person name="Donnadieu C."/>
            <person name="Faraut T."/>
            <person name="Fievet G."/>
            <person name="Helmstetter N."/>
            <person name="King M."/>
            <person name="Knapp S.J."/>
            <person name="Lai Z."/>
            <person name="Le Paslier M.C."/>
            <person name="Lippi Y."/>
            <person name="Lorenzon L."/>
            <person name="Mandel J.R."/>
            <person name="Marage G."/>
            <person name="Marchand G."/>
            <person name="Marquand E."/>
            <person name="Bret-Mestries E."/>
            <person name="Morien E."/>
            <person name="Nambeesan S."/>
            <person name="Nguyen T."/>
            <person name="Pegot-Espagnet P."/>
            <person name="Pouilly N."/>
            <person name="Raftis F."/>
            <person name="Sallet E."/>
            <person name="Schiex T."/>
            <person name="Thomas J."/>
            <person name="Vandecasteele C."/>
            <person name="Vares D."/>
            <person name="Vear F."/>
            <person name="Vautrin S."/>
            <person name="Crespi M."/>
            <person name="Mangin B."/>
            <person name="Burke J.M."/>
            <person name="Salse J."/>
            <person name="Munos S."/>
            <person name="Vincourt P."/>
            <person name="Rieseberg L.H."/>
            <person name="Langlade N.B."/>
        </authorList>
    </citation>
    <scope>NUCLEOTIDE SEQUENCE</scope>
    <source>
        <tissue evidence="1">Leaves</tissue>
    </source>
</reference>
<evidence type="ECO:0000313" key="2">
    <source>
        <dbReference type="Proteomes" id="UP000215914"/>
    </source>
</evidence>
<name>A0A9K3I6F9_HELAN</name>
<proteinExistence type="predicted"/>
<dbReference type="Proteomes" id="UP000215914">
    <property type="component" value="Unassembled WGS sequence"/>
</dbReference>
<keyword evidence="2" id="KW-1185">Reference proteome</keyword>
<gene>
    <name evidence="1" type="ORF">HanXRQr2_Chr09g0389861</name>
</gene>
<comment type="caution">
    <text evidence="1">The sequence shown here is derived from an EMBL/GenBank/DDBJ whole genome shotgun (WGS) entry which is preliminary data.</text>
</comment>
<sequence length="156" mass="18119">MKIEVPKEIVSHRTHLDRNRPKPNALLDFSGLIAPQVFTETTFSLFSQTPTMNPQRTRDLFNIHHDHSYLNRWVCHDPRIGSWCTQSQFAVVPERCGTAFQIELVRSSKSVGYSDPLLVILRSELNWYHVSIQLVRCSKSFWYNDTWLILGGNMLS</sequence>
<dbReference type="Gramene" id="mRNA:HanXRQr2_Chr09g0389861">
    <property type="protein sequence ID" value="CDS:HanXRQr2_Chr09g0389861.1"/>
    <property type="gene ID" value="HanXRQr2_Chr09g0389861"/>
</dbReference>
<dbReference type="AlphaFoldDB" id="A0A9K3I6F9"/>